<feature type="non-terminal residue" evidence="1">
    <location>
        <position position="49"/>
    </location>
</feature>
<dbReference type="Proteomes" id="UP000789706">
    <property type="component" value="Unassembled WGS sequence"/>
</dbReference>
<sequence length="49" mass="5623">RKLLAEGTQSAKVGIHKDVVYKSRLLKYNGLPEPVNQLPVRLSCSYWEH</sequence>
<dbReference type="EMBL" id="CAJVPK010003888">
    <property type="protein sequence ID" value="CAG8631960.1"/>
    <property type="molecule type" value="Genomic_DNA"/>
</dbReference>
<keyword evidence="2" id="KW-1185">Reference proteome</keyword>
<reference evidence="1" key="1">
    <citation type="submission" date="2021-06" db="EMBL/GenBank/DDBJ databases">
        <authorList>
            <person name="Kallberg Y."/>
            <person name="Tangrot J."/>
            <person name="Rosling A."/>
        </authorList>
    </citation>
    <scope>NUCLEOTIDE SEQUENCE</scope>
    <source>
        <strain evidence="1">AZ414A</strain>
    </source>
</reference>
<evidence type="ECO:0000313" key="2">
    <source>
        <dbReference type="Proteomes" id="UP000789706"/>
    </source>
</evidence>
<organism evidence="1 2">
    <name type="scientific">Diversispora eburnea</name>
    <dbReference type="NCBI Taxonomy" id="1213867"/>
    <lineage>
        <taxon>Eukaryota</taxon>
        <taxon>Fungi</taxon>
        <taxon>Fungi incertae sedis</taxon>
        <taxon>Mucoromycota</taxon>
        <taxon>Glomeromycotina</taxon>
        <taxon>Glomeromycetes</taxon>
        <taxon>Diversisporales</taxon>
        <taxon>Diversisporaceae</taxon>
        <taxon>Diversispora</taxon>
    </lineage>
</organism>
<dbReference type="OrthoDB" id="6718656at2759"/>
<dbReference type="AlphaFoldDB" id="A0A9N9DDV1"/>
<proteinExistence type="predicted"/>
<name>A0A9N9DDV1_9GLOM</name>
<accession>A0A9N9DDV1</accession>
<gene>
    <name evidence="1" type="ORF">DEBURN_LOCUS10815</name>
</gene>
<evidence type="ECO:0000313" key="1">
    <source>
        <dbReference type="EMBL" id="CAG8631960.1"/>
    </source>
</evidence>
<protein>
    <submittedName>
        <fullName evidence="1">7245_t:CDS:1</fullName>
    </submittedName>
</protein>
<comment type="caution">
    <text evidence="1">The sequence shown here is derived from an EMBL/GenBank/DDBJ whole genome shotgun (WGS) entry which is preliminary data.</text>
</comment>